<dbReference type="InterPro" id="IPR002634">
    <property type="entry name" value="BolA"/>
</dbReference>
<comment type="similarity">
    <text evidence="1 2">Belongs to the BolA/IbaG family.</text>
</comment>
<dbReference type="AlphaFoldDB" id="A0A238FE81"/>
<gene>
    <name evidence="4" type="ORF">BQ2448_4826</name>
</gene>
<sequence length="125" mass="13688">MSRFATTISRSFRLSLLARSTPATRLRSPATPRSYSTSSEPPSETSQGELALKNKLQQALQGSTVQVQDVSGGCGTFYAISIQHESFKGLSTIKQHRIVNDLLADEIKGMHGLQVSTQTPTRFDF</sequence>
<organism evidence="4 5">
    <name type="scientific">Microbotryum intermedium</name>
    <dbReference type="NCBI Taxonomy" id="269621"/>
    <lineage>
        <taxon>Eukaryota</taxon>
        <taxon>Fungi</taxon>
        <taxon>Dikarya</taxon>
        <taxon>Basidiomycota</taxon>
        <taxon>Pucciniomycotina</taxon>
        <taxon>Microbotryomycetes</taxon>
        <taxon>Microbotryales</taxon>
        <taxon>Microbotryaceae</taxon>
        <taxon>Microbotryum</taxon>
    </lineage>
</organism>
<feature type="compositionally biased region" description="Low complexity" evidence="3">
    <location>
        <begin position="36"/>
        <end position="49"/>
    </location>
</feature>
<dbReference type="EMBL" id="FMSP01000008">
    <property type="protein sequence ID" value="SCV72132.1"/>
    <property type="molecule type" value="Genomic_DNA"/>
</dbReference>
<dbReference type="STRING" id="269621.A0A238FE81"/>
<dbReference type="GO" id="GO:0005759">
    <property type="term" value="C:mitochondrial matrix"/>
    <property type="evidence" value="ECO:0007669"/>
    <property type="project" value="TreeGrafter"/>
</dbReference>
<dbReference type="OrthoDB" id="203381at2759"/>
<dbReference type="InterPro" id="IPR052275">
    <property type="entry name" value="Mt_Fe-S_assembly_factor"/>
</dbReference>
<feature type="region of interest" description="Disordered" evidence="3">
    <location>
        <begin position="23"/>
        <end position="49"/>
    </location>
</feature>
<evidence type="ECO:0000313" key="4">
    <source>
        <dbReference type="EMBL" id="SCV72132.1"/>
    </source>
</evidence>
<dbReference type="PANTHER" id="PTHR46188">
    <property type="entry name" value="BOLA-LIKE PROTEIN 3"/>
    <property type="match status" value="1"/>
</dbReference>
<dbReference type="Pfam" id="PF01722">
    <property type="entry name" value="BolA"/>
    <property type="match status" value="1"/>
</dbReference>
<evidence type="ECO:0000313" key="5">
    <source>
        <dbReference type="Proteomes" id="UP000198372"/>
    </source>
</evidence>
<accession>A0A238FE81</accession>
<reference evidence="5" key="1">
    <citation type="submission" date="2016-09" db="EMBL/GenBank/DDBJ databases">
        <authorList>
            <person name="Jeantristanb JTB J.-T."/>
            <person name="Ricardo R."/>
        </authorList>
    </citation>
    <scope>NUCLEOTIDE SEQUENCE [LARGE SCALE GENOMIC DNA]</scope>
</reference>
<dbReference type="InterPro" id="IPR036065">
    <property type="entry name" value="BolA-like_sf"/>
</dbReference>
<proteinExistence type="inferred from homology"/>
<dbReference type="Proteomes" id="UP000198372">
    <property type="component" value="Unassembled WGS sequence"/>
</dbReference>
<dbReference type="Gene3D" id="3.30.300.90">
    <property type="entry name" value="BolA-like"/>
    <property type="match status" value="1"/>
</dbReference>
<name>A0A238FE81_9BASI</name>
<keyword evidence="5" id="KW-1185">Reference proteome</keyword>
<protein>
    <submittedName>
        <fullName evidence="4">BQ2448_4826 protein</fullName>
    </submittedName>
</protein>
<evidence type="ECO:0000256" key="1">
    <source>
        <dbReference type="ARBA" id="ARBA00005578"/>
    </source>
</evidence>
<evidence type="ECO:0000256" key="2">
    <source>
        <dbReference type="RuleBase" id="RU003860"/>
    </source>
</evidence>
<evidence type="ECO:0000256" key="3">
    <source>
        <dbReference type="SAM" id="MobiDB-lite"/>
    </source>
</evidence>
<dbReference type="PANTHER" id="PTHR46188:SF1">
    <property type="entry name" value="BOLA-LIKE PROTEIN 3"/>
    <property type="match status" value="1"/>
</dbReference>
<dbReference type="SUPFAM" id="SSF82657">
    <property type="entry name" value="BolA-like"/>
    <property type="match status" value="1"/>
</dbReference>